<evidence type="ECO:0000259" key="4">
    <source>
        <dbReference type="PROSITE" id="PS50893"/>
    </source>
</evidence>
<evidence type="ECO:0000256" key="1">
    <source>
        <dbReference type="ARBA" id="ARBA00022448"/>
    </source>
</evidence>
<dbReference type="AlphaFoldDB" id="A0A1G5RQS5"/>
<evidence type="ECO:0000256" key="3">
    <source>
        <dbReference type="ARBA" id="ARBA00022840"/>
    </source>
</evidence>
<dbReference type="Pfam" id="PF00005">
    <property type="entry name" value="ABC_tran"/>
    <property type="match status" value="1"/>
</dbReference>
<dbReference type="PANTHER" id="PTHR42781:SF4">
    <property type="entry name" value="SPERMIDINE_PUTRESCINE IMPORT ATP-BINDING PROTEIN POTA"/>
    <property type="match status" value="1"/>
</dbReference>
<dbReference type="STRING" id="1120920.SAMN03080599_00242"/>
<dbReference type="PANTHER" id="PTHR42781">
    <property type="entry name" value="SPERMIDINE/PUTRESCINE IMPORT ATP-BINDING PROTEIN POTA"/>
    <property type="match status" value="1"/>
</dbReference>
<dbReference type="InterPro" id="IPR017871">
    <property type="entry name" value="ABC_transporter-like_CS"/>
</dbReference>
<name>A0A1G5RQS5_9FIRM</name>
<dbReference type="Pfam" id="PF08402">
    <property type="entry name" value="TOBE_2"/>
    <property type="match status" value="1"/>
</dbReference>
<reference evidence="5 6" key="1">
    <citation type="submission" date="2016-10" db="EMBL/GenBank/DDBJ databases">
        <authorList>
            <person name="de Groot N.N."/>
        </authorList>
    </citation>
    <scope>NUCLEOTIDE SEQUENCE [LARGE SCALE GENOMIC DNA]</scope>
    <source>
        <strain evidence="5 6">DSM 2784</strain>
    </source>
</reference>
<sequence length="347" mass="38628">MNVVLHNMTKRYGELPAVNACSLEIKDGELITLLGPSGCGKTTLLRMVAGLLMPDGGQLFFGDKEMTRASAQERKAAMVFQHYALFPNLNVRENVAFGLKAAGKSKDEIHHKVDRALERVDLAALGNRRMDELSGGQKQRVALARALAVEPDVLLLDEPLSNLDEKLRQGMRRNIRALQQELGITTLYVTHDQQEAMAISDRIAVMNHGVIQQIGLPHEIYNTPRSAFVADFVGHANIIKGKVLSCESGSCKVLLQGRERFLKSEKRFSDGDIIELMIRPEAIRFSENGIPATIQWMEHLGSVIRYTMECQGSELLVDRVNTLSTRHDRIGDSVKVDFDNDALVILE</sequence>
<accession>A0A1G5RQS5</accession>
<dbReference type="Gene3D" id="3.40.50.300">
    <property type="entry name" value="P-loop containing nucleotide triphosphate hydrolases"/>
    <property type="match status" value="1"/>
</dbReference>
<dbReference type="Proteomes" id="UP000199208">
    <property type="component" value="Unassembled WGS sequence"/>
</dbReference>
<dbReference type="PROSITE" id="PS50893">
    <property type="entry name" value="ABC_TRANSPORTER_2"/>
    <property type="match status" value="1"/>
</dbReference>
<keyword evidence="6" id="KW-1185">Reference proteome</keyword>
<dbReference type="InterPro" id="IPR003439">
    <property type="entry name" value="ABC_transporter-like_ATP-bd"/>
</dbReference>
<dbReference type="SMART" id="SM00382">
    <property type="entry name" value="AAA"/>
    <property type="match status" value="1"/>
</dbReference>
<dbReference type="InterPro" id="IPR050093">
    <property type="entry name" value="ABC_SmlMolc_Importer"/>
</dbReference>
<dbReference type="InterPro" id="IPR013611">
    <property type="entry name" value="Transp-assoc_OB_typ2"/>
</dbReference>
<evidence type="ECO:0000256" key="2">
    <source>
        <dbReference type="ARBA" id="ARBA00022741"/>
    </source>
</evidence>
<dbReference type="SUPFAM" id="SSF50331">
    <property type="entry name" value="MOP-like"/>
    <property type="match status" value="1"/>
</dbReference>
<dbReference type="FunFam" id="3.40.50.300:FF:000042">
    <property type="entry name" value="Maltose/maltodextrin ABC transporter, ATP-binding protein"/>
    <property type="match status" value="1"/>
</dbReference>
<dbReference type="InterPro" id="IPR008995">
    <property type="entry name" value="Mo/tungstate-bd_C_term_dom"/>
</dbReference>
<dbReference type="PROSITE" id="PS00211">
    <property type="entry name" value="ABC_TRANSPORTER_1"/>
    <property type="match status" value="1"/>
</dbReference>
<evidence type="ECO:0000313" key="5">
    <source>
        <dbReference type="EMBL" id="SCZ76445.1"/>
    </source>
</evidence>
<dbReference type="InterPro" id="IPR027417">
    <property type="entry name" value="P-loop_NTPase"/>
</dbReference>
<evidence type="ECO:0000313" key="6">
    <source>
        <dbReference type="Proteomes" id="UP000199208"/>
    </source>
</evidence>
<dbReference type="GO" id="GO:0140359">
    <property type="term" value="F:ABC-type transporter activity"/>
    <property type="evidence" value="ECO:0007669"/>
    <property type="project" value="UniProtKB-ARBA"/>
</dbReference>
<dbReference type="GO" id="GO:0016887">
    <property type="term" value="F:ATP hydrolysis activity"/>
    <property type="evidence" value="ECO:0007669"/>
    <property type="project" value="InterPro"/>
</dbReference>
<dbReference type="EMBL" id="FMWL01000001">
    <property type="protein sequence ID" value="SCZ76445.1"/>
    <property type="molecule type" value="Genomic_DNA"/>
</dbReference>
<organism evidence="5 6">
    <name type="scientific">Acidaminobacter hydrogenoformans DSM 2784</name>
    <dbReference type="NCBI Taxonomy" id="1120920"/>
    <lineage>
        <taxon>Bacteria</taxon>
        <taxon>Bacillati</taxon>
        <taxon>Bacillota</taxon>
        <taxon>Clostridia</taxon>
        <taxon>Peptostreptococcales</taxon>
        <taxon>Acidaminobacteraceae</taxon>
        <taxon>Acidaminobacter</taxon>
    </lineage>
</organism>
<gene>
    <name evidence="5" type="ORF">SAMN03080599_00242</name>
</gene>
<dbReference type="InterPro" id="IPR003593">
    <property type="entry name" value="AAA+_ATPase"/>
</dbReference>
<dbReference type="SUPFAM" id="SSF52540">
    <property type="entry name" value="P-loop containing nucleoside triphosphate hydrolases"/>
    <property type="match status" value="1"/>
</dbReference>
<keyword evidence="1" id="KW-0813">Transport</keyword>
<dbReference type="GO" id="GO:0005524">
    <property type="term" value="F:ATP binding"/>
    <property type="evidence" value="ECO:0007669"/>
    <property type="project" value="UniProtKB-KW"/>
</dbReference>
<dbReference type="RefSeq" id="WP_170829216.1">
    <property type="nucleotide sequence ID" value="NZ_FMWL01000001.1"/>
</dbReference>
<keyword evidence="3 5" id="KW-0067">ATP-binding</keyword>
<proteinExistence type="predicted"/>
<dbReference type="Gene3D" id="2.40.50.100">
    <property type="match status" value="1"/>
</dbReference>
<feature type="domain" description="ABC transporter" evidence="4">
    <location>
        <begin position="3"/>
        <end position="233"/>
    </location>
</feature>
<dbReference type="GO" id="GO:0043190">
    <property type="term" value="C:ATP-binding cassette (ABC) transporter complex"/>
    <property type="evidence" value="ECO:0007669"/>
    <property type="project" value="InterPro"/>
</dbReference>
<keyword evidence="2" id="KW-0547">Nucleotide-binding</keyword>
<protein>
    <submittedName>
        <fullName evidence="5">Iron(III) transport system ATP-binding protein</fullName>
    </submittedName>
</protein>